<dbReference type="EMBL" id="BGPR01033843">
    <property type="protein sequence ID" value="GBO07934.1"/>
    <property type="molecule type" value="Genomic_DNA"/>
</dbReference>
<evidence type="ECO:0000313" key="5">
    <source>
        <dbReference type="Proteomes" id="UP000499080"/>
    </source>
</evidence>
<organism evidence="3 5">
    <name type="scientific">Araneus ventricosus</name>
    <name type="common">Orbweaver spider</name>
    <name type="synonym">Epeira ventricosa</name>
    <dbReference type="NCBI Taxonomy" id="182803"/>
    <lineage>
        <taxon>Eukaryota</taxon>
        <taxon>Metazoa</taxon>
        <taxon>Ecdysozoa</taxon>
        <taxon>Arthropoda</taxon>
        <taxon>Chelicerata</taxon>
        <taxon>Arachnida</taxon>
        <taxon>Araneae</taxon>
        <taxon>Araneomorphae</taxon>
        <taxon>Entelegynae</taxon>
        <taxon>Araneoidea</taxon>
        <taxon>Araneidae</taxon>
        <taxon>Araneus</taxon>
    </lineage>
</organism>
<dbReference type="EMBL" id="BGPR01035887">
    <property type="protein sequence ID" value="GBO10914.1"/>
    <property type="molecule type" value="Genomic_DNA"/>
</dbReference>
<reference evidence="3 5" key="1">
    <citation type="journal article" date="2019" name="Sci. Rep.">
        <title>Orb-weaving spider Araneus ventricosus genome elucidates the spidroin gene catalogue.</title>
        <authorList>
            <person name="Kono N."/>
            <person name="Nakamura H."/>
            <person name="Ohtoshi R."/>
            <person name="Moran D.A.P."/>
            <person name="Shinohara A."/>
            <person name="Yoshida Y."/>
            <person name="Fujiwara M."/>
            <person name="Mori M."/>
            <person name="Tomita M."/>
            <person name="Arakawa K."/>
        </authorList>
    </citation>
    <scope>NUCLEOTIDE SEQUENCE [LARGE SCALE GENOMIC DNA]</scope>
</reference>
<keyword evidence="5" id="KW-1185">Reference proteome</keyword>
<name>A0A4Y2UE20_ARAVE</name>
<sequence>MFLGLVHVKQTIHIASKMELLERGKEKPIVKVENLPHLEQMIRNGGMIQKNLKSKTQSADSNLRPRCEGSNETRNPPRGGRGVYVGGILRL</sequence>
<evidence type="ECO:0000313" key="2">
    <source>
        <dbReference type="EMBL" id="GBO07934.1"/>
    </source>
</evidence>
<evidence type="ECO:0000256" key="1">
    <source>
        <dbReference type="SAM" id="MobiDB-lite"/>
    </source>
</evidence>
<evidence type="ECO:0000313" key="4">
    <source>
        <dbReference type="EMBL" id="GBO10914.1"/>
    </source>
</evidence>
<gene>
    <name evidence="4" type="ORF">AVEN_217668_1</name>
    <name evidence="2" type="ORF">AVEN_255429_1</name>
    <name evidence="3" type="ORF">AVEN_93655_1</name>
</gene>
<dbReference type="EMBL" id="BGPR01035884">
    <property type="protein sequence ID" value="GBO10912.1"/>
    <property type="molecule type" value="Genomic_DNA"/>
</dbReference>
<dbReference type="Proteomes" id="UP000499080">
    <property type="component" value="Unassembled WGS sequence"/>
</dbReference>
<accession>A0A4Y2UE20</accession>
<feature type="region of interest" description="Disordered" evidence="1">
    <location>
        <begin position="52"/>
        <end position="91"/>
    </location>
</feature>
<protein>
    <submittedName>
        <fullName evidence="3">Uncharacterized protein</fullName>
    </submittedName>
</protein>
<evidence type="ECO:0000313" key="3">
    <source>
        <dbReference type="EMBL" id="GBO10912.1"/>
    </source>
</evidence>
<comment type="caution">
    <text evidence="3">The sequence shown here is derived from an EMBL/GenBank/DDBJ whole genome shotgun (WGS) entry which is preliminary data.</text>
</comment>
<proteinExistence type="predicted"/>
<dbReference type="AlphaFoldDB" id="A0A4Y2UE20"/>